<protein>
    <recommendedName>
        <fullName evidence="3">Tyr recombinase domain-containing protein</fullName>
    </recommendedName>
</protein>
<dbReference type="GO" id="GO:0006310">
    <property type="term" value="P:DNA recombination"/>
    <property type="evidence" value="ECO:0007669"/>
    <property type="project" value="UniProtKB-KW"/>
</dbReference>
<dbReference type="InterPro" id="IPR013762">
    <property type="entry name" value="Integrase-like_cat_sf"/>
</dbReference>
<feature type="domain" description="Tyr recombinase" evidence="3">
    <location>
        <begin position="54"/>
        <end position="282"/>
    </location>
</feature>
<keyword evidence="2" id="KW-0732">Signal</keyword>
<reference evidence="4" key="1">
    <citation type="submission" date="2023-07" db="EMBL/GenBank/DDBJ databases">
        <title>Chromosome-level Genome Assembly of Striped Snakehead (Channa striata).</title>
        <authorList>
            <person name="Liu H."/>
        </authorList>
    </citation>
    <scope>NUCLEOTIDE SEQUENCE</scope>
    <source>
        <strain evidence="4">Gz</strain>
        <tissue evidence="4">Muscle</tissue>
    </source>
</reference>
<dbReference type="InterPro" id="IPR011010">
    <property type="entry name" value="DNA_brk_join_enz"/>
</dbReference>
<accession>A0AA88IYC6</accession>
<organism evidence="4 5">
    <name type="scientific">Channa striata</name>
    <name type="common">Snakehead murrel</name>
    <name type="synonym">Ophicephalus striatus</name>
    <dbReference type="NCBI Taxonomy" id="64152"/>
    <lineage>
        <taxon>Eukaryota</taxon>
        <taxon>Metazoa</taxon>
        <taxon>Chordata</taxon>
        <taxon>Craniata</taxon>
        <taxon>Vertebrata</taxon>
        <taxon>Euteleostomi</taxon>
        <taxon>Actinopterygii</taxon>
        <taxon>Neopterygii</taxon>
        <taxon>Teleostei</taxon>
        <taxon>Neoteleostei</taxon>
        <taxon>Acanthomorphata</taxon>
        <taxon>Anabantaria</taxon>
        <taxon>Anabantiformes</taxon>
        <taxon>Channoidei</taxon>
        <taxon>Channidae</taxon>
        <taxon>Channa</taxon>
    </lineage>
</organism>
<proteinExistence type="predicted"/>
<gene>
    <name evidence="4" type="ORF">Q5P01_000001</name>
</gene>
<keyword evidence="5" id="KW-1185">Reference proteome</keyword>
<evidence type="ECO:0000313" key="4">
    <source>
        <dbReference type="EMBL" id="KAK2812528.1"/>
    </source>
</evidence>
<dbReference type="Proteomes" id="UP001187415">
    <property type="component" value="Unassembled WGS sequence"/>
</dbReference>
<comment type="caution">
    <text evidence="4">The sequence shown here is derived from an EMBL/GenBank/DDBJ whole genome shotgun (WGS) entry which is preliminary data.</text>
</comment>
<dbReference type="PROSITE" id="PS51898">
    <property type="entry name" value="TYR_RECOMBINASE"/>
    <property type="match status" value="1"/>
</dbReference>
<keyword evidence="1" id="KW-0233">DNA recombination</keyword>
<dbReference type="GO" id="GO:0003677">
    <property type="term" value="F:DNA binding"/>
    <property type="evidence" value="ECO:0007669"/>
    <property type="project" value="InterPro"/>
</dbReference>
<sequence>MDPASCPLSQILTFLQLLTYTAAISSCYEGFGERSVFVHPLVKRFLKGVRRQRPVARSITPQWELPLVLHALRNPPFEPLSQISLKFLSLKTARLLALTSAKRVSDLCALSVSPSCLTIREDESLAVLRPNHAFILKIITSSFRSRVVTLDGFFLPPHKNEMEEDFHRLCPVRATSQFNSIQLYLYSANLQQGVRRTQQLFVHYREHSQGKPLTKQRLSHAITQAYVSAGREPPQNMRAHSTRAVSSSTALFNGMSVDDICAAASWASPCPFVCFYLRDTSP</sequence>
<dbReference type="EMBL" id="JAUPFM010000122">
    <property type="protein sequence ID" value="KAK2812528.1"/>
    <property type="molecule type" value="Genomic_DNA"/>
</dbReference>
<dbReference type="PANTHER" id="PTHR35617:SF3">
    <property type="entry name" value="CORE-BINDING (CB) DOMAIN-CONTAINING PROTEIN"/>
    <property type="match status" value="1"/>
</dbReference>
<dbReference type="Gene3D" id="1.10.443.10">
    <property type="entry name" value="Intergrase catalytic core"/>
    <property type="match status" value="1"/>
</dbReference>
<dbReference type="PANTHER" id="PTHR35617">
    <property type="entry name" value="PHAGE_INTEGRASE DOMAIN-CONTAINING PROTEIN"/>
    <property type="match status" value="1"/>
</dbReference>
<feature type="chain" id="PRO_5041645323" description="Tyr recombinase domain-containing protein" evidence="2">
    <location>
        <begin position="24"/>
        <end position="282"/>
    </location>
</feature>
<evidence type="ECO:0000256" key="1">
    <source>
        <dbReference type="ARBA" id="ARBA00023172"/>
    </source>
</evidence>
<evidence type="ECO:0000313" key="5">
    <source>
        <dbReference type="Proteomes" id="UP001187415"/>
    </source>
</evidence>
<name>A0AA88IYC6_CHASR</name>
<evidence type="ECO:0000256" key="2">
    <source>
        <dbReference type="SAM" id="SignalP"/>
    </source>
</evidence>
<feature type="signal peptide" evidence="2">
    <location>
        <begin position="1"/>
        <end position="23"/>
    </location>
</feature>
<evidence type="ECO:0000259" key="3">
    <source>
        <dbReference type="PROSITE" id="PS51898"/>
    </source>
</evidence>
<dbReference type="SUPFAM" id="SSF56349">
    <property type="entry name" value="DNA breaking-rejoining enzymes"/>
    <property type="match status" value="1"/>
</dbReference>
<dbReference type="GO" id="GO:0015074">
    <property type="term" value="P:DNA integration"/>
    <property type="evidence" value="ECO:0007669"/>
    <property type="project" value="InterPro"/>
</dbReference>
<dbReference type="AlphaFoldDB" id="A0AA88IYC6"/>
<dbReference type="InterPro" id="IPR002104">
    <property type="entry name" value="Integrase_catalytic"/>
</dbReference>